<comment type="caution">
    <text evidence="7">The sequence shown here is derived from an EMBL/GenBank/DDBJ whole genome shotgun (WGS) entry which is preliminary data.</text>
</comment>
<dbReference type="Pfam" id="PF06609">
    <property type="entry name" value="TRI12"/>
    <property type="match status" value="2"/>
</dbReference>
<keyword evidence="8" id="KW-1185">Reference proteome</keyword>
<evidence type="ECO:0000256" key="5">
    <source>
        <dbReference type="ARBA" id="ARBA00023136"/>
    </source>
</evidence>
<evidence type="ECO:0000256" key="6">
    <source>
        <dbReference type="SAM" id="Phobius"/>
    </source>
</evidence>
<feature type="transmembrane region" description="Helical" evidence="6">
    <location>
        <begin position="403"/>
        <end position="426"/>
    </location>
</feature>
<evidence type="ECO:0000313" key="7">
    <source>
        <dbReference type="EMBL" id="CAK7227255.1"/>
    </source>
</evidence>
<reference evidence="7 8" key="1">
    <citation type="submission" date="2024-01" db="EMBL/GenBank/DDBJ databases">
        <authorList>
            <person name="Allen C."/>
            <person name="Tagirdzhanova G."/>
        </authorList>
    </citation>
    <scope>NUCLEOTIDE SEQUENCE [LARGE SCALE GENOMIC DNA]</scope>
</reference>
<feature type="transmembrane region" description="Helical" evidence="6">
    <location>
        <begin position="125"/>
        <end position="142"/>
    </location>
</feature>
<feature type="transmembrane region" description="Helical" evidence="6">
    <location>
        <begin position="307"/>
        <end position="324"/>
    </location>
</feature>
<proteinExistence type="predicted"/>
<comment type="subcellular location">
    <subcellularLocation>
        <location evidence="1">Membrane</location>
        <topology evidence="1">Multi-pass membrane protein</topology>
    </subcellularLocation>
</comment>
<name>A0ABP0C7Y0_9PEZI</name>
<keyword evidence="2" id="KW-0813">Transport</keyword>
<evidence type="ECO:0000313" key="8">
    <source>
        <dbReference type="Proteomes" id="UP001642405"/>
    </source>
</evidence>
<dbReference type="InterPro" id="IPR010573">
    <property type="entry name" value="MFS_Str1/Tri12-like"/>
</dbReference>
<evidence type="ECO:0008006" key="9">
    <source>
        <dbReference type="Google" id="ProtNLM"/>
    </source>
</evidence>
<feature type="transmembrane region" description="Helical" evidence="6">
    <location>
        <begin position="64"/>
        <end position="82"/>
    </location>
</feature>
<evidence type="ECO:0000256" key="4">
    <source>
        <dbReference type="ARBA" id="ARBA00022989"/>
    </source>
</evidence>
<evidence type="ECO:0000256" key="2">
    <source>
        <dbReference type="ARBA" id="ARBA00022448"/>
    </source>
</evidence>
<sequence length="584" mass="61585">MADEKTMGHQVEDAVEAAPTPAVDITNANPVDRTVTAGTTHFNIASGAVGTDNLPPGYFYSLRFLATLLAVTLMNFSLYIGYVLPVNVLTIINADIGPSTNIVLVPIVKTLGQGVVVLLVGRRHLWPPLTAGVIGAVMAATAKNINTLLGSTAFVGVAGAVQLSFSIVLQELVPYKHRGYAMALQFVMSFPFGCFGPVTCGVSAVLFVVFYHPPGYGLLHQGASLRRELRRLDYAGVLLYVGGLLMLMLGHHLGRQRPPRGRRRSSLAPLPAAWPRLPCSPSTRPGTRCLQRPTCTPSCPSRSSSNYLALLCSTSVATMIYNSMNVLWPKLVQTLYTTDVMTIGWYSVALGGSVALGQIVSGVLVRPLDRPLKLHWQIRLGCMGMCAFMGAMAAATTGSSGRLAVALMALAAFSLGFVELLAIVMVPLTCAADDIGLASGLQISCRNVLGTIATAIYSTVYANRNLVNIPVEVRKAAEAAGLAASAIPQAIAAAEAGTTAAYASVPGMTPSIEAALVQATALAQALSFRTMFLISLAFGLTSVAASFSITDMDHLLTSEVSRKLLTSNDEKLARAETAGKDIEQ</sequence>
<gene>
    <name evidence="7" type="ORF">SCUCBS95973_006478</name>
</gene>
<keyword evidence="3 6" id="KW-0812">Transmembrane</keyword>
<dbReference type="Gene3D" id="1.20.1250.20">
    <property type="entry name" value="MFS general substrate transporter like domains"/>
    <property type="match status" value="1"/>
</dbReference>
<feature type="transmembrane region" description="Helical" evidence="6">
    <location>
        <begin position="190"/>
        <end position="212"/>
    </location>
</feature>
<dbReference type="InterPro" id="IPR036259">
    <property type="entry name" value="MFS_trans_sf"/>
</dbReference>
<organism evidence="7 8">
    <name type="scientific">Sporothrix curviconia</name>
    <dbReference type="NCBI Taxonomy" id="1260050"/>
    <lineage>
        <taxon>Eukaryota</taxon>
        <taxon>Fungi</taxon>
        <taxon>Dikarya</taxon>
        <taxon>Ascomycota</taxon>
        <taxon>Pezizomycotina</taxon>
        <taxon>Sordariomycetes</taxon>
        <taxon>Sordariomycetidae</taxon>
        <taxon>Ophiostomatales</taxon>
        <taxon>Ophiostomataceae</taxon>
        <taxon>Sporothrix</taxon>
    </lineage>
</organism>
<evidence type="ECO:0000256" key="3">
    <source>
        <dbReference type="ARBA" id="ARBA00022692"/>
    </source>
</evidence>
<accession>A0ABP0C7Y0</accession>
<dbReference type="PANTHER" id="PTHR23501">
    <property type="entry name" value="MAJOR FACILITATOR SUPERFAMILY"/>
    <property type="match status" value="1"/>
</dbReference>
<dbReference type="PANTHER" id="PTHR23501:SF109">
    <property type="entry name" value="MAJOR FACILITATOR SUPERFAMILY (MFS) PROFILE DOMAIN-CONTAINING PROTEIN-RELATED"/>
    <property type="match status" value="1"/>
</dbReference>
<feature type="transmembrane region" description="Helical" evidence="6">
    <location>
        <begin position="148"/>
        <end position="169"/>
    </location>
</feature>
<keyword evidence="4 6" id="KW-1133">Transmembrane helix</keyword>
<feature type="transmembrane region" description="Helical" evidence="6">
    <location>
        <begin position="344"/>
        <end position="365"/>
    </location>
</feature>
<dbReference type="SUPFAM" id="SSF103473">
    <property type="entry name" value="MFS general substrate transporter"/>
    <property type="match status" value="1"/>
</dbReference>
<protein>
    <recommendedName>
        <fullName evidence="9">Siderophore iron transporter</fullName>
    </recommendedName>
</protein>
<keyword evidence="5 6" id="KW-0472">Membrane</keyword>
<feature type="transmembrane region" description="Helical" evidence="6">
    <location>
        <begin position="377"/>
        <end position="397"/>
    </location>
</feature>
<feature type="transmembrane region" description="Helical" evidence="6">
    <location>
        <begin position="102"/>
        <end position="120"/>
    </location>
</feature>
<feature type="transmembrane region" description="Helical" evidence="6">
    <location>
        <begin position="232"/>
        <end position="254"/>
    </location>
</feature>
<dbReference type="EMBL" id="CAWUHB010000039">
    <property type="protein sequence ID" value="CAK7227255.1"/>
    <property type="molecule type" value="Genomic_DNA"/>
</dbReference>
<dbReference type="Proteomes" id="UP001642405">
    <property type="component" value="Unassembled WGS sequence"/>
</dbReference>
<feature type="transmembrane region" description="Helical" evidence="6">
    <location>
        <begin position="531"/>
        <end position="549"/>
    </location>
</feature>
<evidence type="ECO:0000256" key="1">
    <source>
        <dbReference type="ARBA" id="ARBA00004141"/>
    </source>
</evidence>